<keyword evidence="1" id="KW-0812">Transmembrane</keyword>
<feature type="transmembrane region" description="Helical" evidence="1">
    <location>
        <begin position="29"/>
        <end position="57"/>
    </location>
</feature>
<keyword evidence="1" id="KW-1133">Transmembrane helix</keyword>
<organism evidence="2 3">
    <name type="scientific">Polyodon spathula</name>
    <name type="common">North American paddlefish</name>
    <name type="synonym">Squalus spathula</name>
    <dbReference type="NCBI Taxonomy" id="7913"/>
    <lineage>
        <taxon>Eukaryota</taxon>
        <taxon>Metazoa</taxon>
        <taxon>Chordata</taxon>
        <taxon>Craniata</taxon>
        <taxon>Vertebrata</taxon>
        <taxon>Euteleostomi</taxon>
        <taxon>Actinopterygii</taxon>
        <taxon>Chondrostei</taxon>
        <taxon>Acipenseriformes</taxon>
        <taxon>Polyodontidae</taxon>
        <taxon>Polyodon</taxon>
    </lineage>
</organism>
<dbReference type="PRINTS" id="PR01821">
    <property type="entry name" value="DAPIT"/>
</dbReference>
<dbReference type="EMBL" id="JAAWVQ010039727">
    <property type="protein sequence ID" value="MBN3274450.1"/>
    <property type="molecule type" value="Genomic_DNA"/>
</dbReference>
<reference evidence="2" key="1">
    <citation type="journal article" date="2021" name="Cell">
        <title>Tracing the genetic footprints of vertebrate landing in non-teleost ray-finned fishes.</title>
        <authorList>
            <person name="Bi X."/>
            <person name="Wang K."/>
            <person name="Yang L."/>
            <person name="Pan H."/>
            <person name="Jiang H."/>
            <person name="Wei Q."/>
            <person name="Fang M."/>
            <person name="Yu H."/>
            <person name="Zhu C."/>
            <person name="Cai Y."/>
            <person name="He Y."/>
            <person name="Gan X."/>
            <person name="Zeng H."/>
            <person name="Yu D."/>
            <person name="Zhu Y."/>
            <person name="Jiang H."/>
            <person name="Qiu Q."/>
            <person name="Yang H."/>
            <person name="Zhang Y.E."/>
            <person name="Wang W."/>
            <person name="Zhu M."/>
            <person name="He S."/>
            <person name="Zhang G."/>
        </authorList>
    </citation>
    <scope>NUCLEOTIDE SEQUENCE</scope>
    <source>
        <strain evidence="2">Pddl_001</strain>
    </source>
</reference>
<comment type="caution">
    <text evidence="2">The sequence shown here is derived from an EMBL/GenBank/DDBJ whole genome shotgun (WGS) entry which is preliminary data.</text>
</comment>
<dbReference type="Proteomes" id="UP001166093">
    <property type="component" value="Unassembled WGS sequence"/>
</dbReference>
<keyword evidence="1" id="KW-0472">Membrane</keyword>
<evidence type="ECO:0000313" key="2">
    <source>
        <dbReference type="EMBL" id="MBN3274450.1"/>
    </source>
</evidence>
<evidence type="ECO:0000313" key="3">
    <source>
        <dbReference type="Proteomes" id="UP001166093"/>
    </source>
</evidence>
<proteinExistence type="predicted"/>
<feature type="non-terminal residue" evidence="2">
    <location>
        <position position="1"/>
    </location>
</feature>
<feature type="transmembrane region" description="Helical" evidence="1">
    <location>
        <begin position="69"/>
        <end position="97"/>
    </location>
</feature>
<sequence>FAGCLCGLGFQHSDESCKMSSGETSDLPLNVYVIILGVGLFIFMLSMIFCCYLFRLFQLCIWQMLHGSHVNFVVAFLCDCTCVLATYAGIAAIVLFFKLKPKKQNPAITAK</sequence>
<dbReference type="InterPro" id="IPR009125">
    <property type="entry name" value="ATPMK"/>
</dbReference>
<protein>
    <submittedName>
        <fullName evidence="2">RN122 protein</fullName>
    </submittedName>
</protein>
<gene>
    <name evidence="2" type="primary">Rnf122_1</name>
    <name evidence="2" type="ORF">GTO93_0021909</name>
</gene>
<feature type="non-terminal residue" evidence="2">
    <location>
        <position position="111"/>
    </location>
</feature>
<accession>A0ABS2XJI8</accession>
<dbReference type="Pfam" id="PF14960">
    <property type="entry name" value="ATP_synth_reg"/>
    <property type="match status" value="1"/>
</dbReference>
<name>A0ABS2XJI8_POLSP</name>
<evidence type="ECO:0000256" key="1">
    <source>
        <dbReference type="SAM" id="Phobius"/>
    </source>
</evidence>
<keyword evidence="3" id="KW-1185">Reference proteome</keyword>